<dbReference type="GeneID" id="24862706"/>
<dbReference type="PATRIC" id="fig|1434120.4.peg.4865"/>
<dbReference type="EMBL" id="CP009506">
    <property type="protein sequence ID" value="AKB30473.1"/>
    <property type="molecule type" value="Genomic_DNA"/>
</dbReference>
<dbReference type="InterPro" id="IPR007345">
    <property type="entry name" value="Polysacch_pyruvyl_Trfase"/>
</dbReference>
<organism evidence="2 3">
    <name type="scientific">Methanosarcina siciliae T4/M</name>
    <dbReference type="NCBI Taxonomy" id="1434120"/>
    <lineage>
        <taxon>Archaea</taxon>
        <taxon>Methanobacteriati</taxon>
        <taxon>Methanobacteriota</taxon>
        <taxon>Stenosarchaea group</taxon>
        <taxon>Methanomicrobia</taxon>
        <taxon>Methanosarcinales</taxon>
        <taxon>Methanosarcinaceae</taxon>
        <taxon>Methanosarcina</taxon>
    </lineage>
</organism>
<keyword evidence="3" id="KW-1185">Reference proteome</keyword>
<evidence type="ECO:0000259" key="1">
    <source>
        <dbReference type="Pfam" id="PF04230"/>
    </source>
</evidence>
<accession>A0A0E3P962</accession>
<dbReference type="AlphaFoldDB" id="A0A0E3P962"/>
<dbReference type="PANTHER" id="PTHR36836">
    <property type="entry name" value="COLANIC ACID BIOSYNTHESIS PROTEIN WCAK"/>
    <property type="match status" value="1"/>
</dbReference>
<dbReference type="Proteomes" id="UP000033111">
    <property type="component" value="Chromosome"/>
</dbReference>
<dbReference type="Pfam" id="PF04230">
    <property type="entry name" value="PS_pyruv_trans"/>
    <property type="match status" value="1"/>
</dbReference>
<evidence type="ECO:0000313" key="2">
    <source>
        <dbReference type="EMBL" id="AKB30473.1"/>
    </source>
</evidence>
<evidence type="ECO:0000313" key="3">
    <source>
        <dbReference type="Proteomes" id="UP000033111"/>
    </source>
</evidence>
<dbReference type="KEGG" id="msw:MSSIT_3754"/>
<reference evidence="2 3" key="1">
    <citation type="submission" date="2014-07" db="EMBL/GenBank/DDBJ databases">
        <title>Methanogenic archaea and the global carbon cycle.</title>
        <authorList>
            <person name="Henriksen J.R."/>
            <person name="Luke J."/>
            <person name="Reinhart S."/>
            <person name="Benedict M.N."/>
            <person name="Youngblut N.D."/>
            <person name="Metcalf M.E."/>
            <person name="Whitaker R.J."/>
            <person name="Metcalf W.W."/>
        </authorList>
    </citation>
    <scope>NUCLEOTIDE SEQUENCE [LARGE SCALE GENOMIC DNA]</scope>
    <source>
        <strain evidence="2 3">T4/M</strain>
    </source>
</reference>
<dbReference type="PANTHER" id="PTHR36836:SF1">
    <property type="entry name" value="COLANIC ACID BIOSYNTHESIS PROTEIN WCAK"/>
    <property type="match status" value="1"/>
</dbReference>
<proteinExistence type="predicted"/>
<sequence>MSENPTFILAGNGPYDNRGCEAIVRGTTKILRHYYKDPSFLCVSFFQNKEQFEKQCKEEYDPAIIHEKANKRQSKFDPNWLLRLPFRTAYPELYKNWIYKEMIPYIENSTSVLSIGGDNYSLDYGIPRLFTYLDDVVLERKKPLVIWGASVGPFEKIPEYEQYMKNHLREVTGIFAREPATMEYLDKIGIKNNVYKVADPAFLMDAIEPPSDKKIEVEENSIGINLSPLMAKYFIDGNMESWINTANKIVEEITNITDNKIYLIPHVTTPISNDYLFLKEVKERAKTSREKIILLPPTYNASETKWIISKMRLFAGARTHSTIAALSSCVPTLSFAYSIKAKGINKDIFGHEDYCLNPEKLTPETVAKKIESMLDEGKDIRSELRAAIPKIENEALLAGETLMKITG</sequence>
<protein>
    <recommendedName>
        <fullName evidence="1">Polysaccharide pyruvyl transferase domain-containing protein</fullName>
    </recommendedName>
</protein>
<dbReference type="HOGENOM" id="CLU_039510_2_0_2"/>
<dbReference type="RefSeq" id="WP_048174206.1">
    <property type="nucleotide sequence ID" value="NZ_CP009506.1"/>
</dbReference>
<name>A0A0E3P962_9EURY</name>
<dbReference type="OrthoDB" id="135600at2157"/>
<feature type="domain" description="Polysaccharide pyruvyl transferase" evidence="1">
    <location>
        <begin position="17"/>
        <end position="338"/>
    </location>
</feature>
<gene>
    <name evidence="2" type="ORF">MSSIT_3754</name>
</gene>